<dbReference type="EMBL" id="CP041730">
    <property type="protein sequence ID" value="QDQ26964.1"/>
    <property type="molecule type" value="Genomic_DNA"/>
</dbReference>
<evidence type="ECO:0000313" key="1">
    <source>
        <dbReference type="EMBL" id="QDQ26964.1"/>
    </source>
</evidence>
<reference evidence="2" key="1">
    <citation type="submission" date="2019-07" db="EMBL/GenBank/DDBJ databases">
        <title>Chitinimonas sp. nov., isolated from Ny-Alesund, arctica soil.</title>
        <authorList>
            <person name="Xu Q."/>
            <person name="Peng F."/>
        </authorList>
    </citation>
    <scope>NUCLEOTIDE SEQUENCE [LARGE SCALE GENOMIC DNA]</scope>
    <source>
        <strain evidence="2">R3-44</strain>
    </source>
</reference>
<accession>A0A516SFM8</accession>
<dbReference type="AlphaFoldDB" id="A0A516SFM8"/>
<protein>
    <submittedName>
        <fullName evidence="1">Uncharacterized protein</fullName>
    </submittedName>
</protein>
<dbReference type="Proteomes" id="UP000317550">
    <property type="component" value="Chromosome"/>
</dbReference>
<gene>
    <name evidence="1" type="ORF">FNU76_11655</name>
</gene>
<organism evidence="1 2">
    <name type="scientific">Chitinimonas arctica</name>
    <dbReference type="NCBI Taxonomy" id="2594795"/>
    <lineage>
        <taxon>Bacteria</taxon>
        <taxon>Pseudomonadati</taxon>
        <taxon>Pseudomonadota</taxon>
        <taxon>Betaproteobacteria</taxon>
        <taxon>Neisseriales</taxon>
        <taxon>Chitinibacteraceae</taxon>
        <taxon>Chitinimonas</taxon>
    </lineage>
</organism>
<keyword evidence="2" id="KW-1185">Reference proteome</keyword>
<sequence>MPTSTFSGGLRSGGSTFLGGSGFFSGSGLGSGLSGRGFSSWICGLTGAGSGSGSGSSGLGTGRVLTGGWMAGPASSVPAHSSTWTGAAGLVCHCTPTYSSTPISPCTAMARPRERARCSSRGTMLFIVPA</sequence>
<dbReference type="KEGG" id="cari:FNU76_11655"/>
<evidence type="ECO:0000313" key="2">
    <source>
        <dbReference type="Proteomes" id="UP000317550"/>
    </source>
</evidence>
<name>A0A516SFM8_9NEIS</name>
<proteinExistence type="predicted"/>